<reference evidence="2" key="1">
    <citation type="submission" date="2020-11" db="EMBL/GenBank/DDBJ databases">
        <authorList>
            <person name="Tran Van P."/>
        </authorList>
    </citation>
    <scope>NUCLEOTIDE SEQUENCE</scope>
</reference>
<accession>A0A7R8W4X7</accession>
<protein>
    <submittedName>
        <fullName evidence="2">Uncharacterized protein</fullName>
    </submittedName>
</protein>
<feature type="region of interest" description="Disordered" evidence="1">
    <location>
        <begin position="1"/>
        <end position="110"/>
    </location>
</feature>
<feature type="compositionally biased region" description="Basic and acidic residues" evidence="1">
    <location>
        <begin position="67"/>
        <end position="85"/>
    </location>
</feature>
<name>A0A7R8W4X7_9CRUS</name>
<gene>
    <name evidence="2" type="ORF">CTOB1V02_LOCUS2918</name>
</gene>
<dbReference type="EMBL" id="OB660476">
    <property type="protein sequence ID" value="CAD7224969.1"/>
    <property type="molecule type" value="Genomic_DNA"/>
</dbReference>
<organism evidence="2">
    <name type="scientific">Cyprideis torosa</name>
    <dbReference type="NCBI Taxonomy" id="163714"/>
    <lineage>
        <taxon>Eukaryota</taxon>
        <taxon>Metazoa</taxon>
        <taxon>Ecdysozoa</taxon>
        <taxon>Arthropoda</taxon>
        <taxon>Crustacea</taxon>
        <taxon>Oligostraca</taxon>
        <taxon>Ostracoda</taxon>
        <taxon>Podocopa</taxon>
        <taxon>Podocopida</taxon>
        <taxon>Cytherocopina</taxon>
        <taxon>Cytheroidea</taxon>
        <taxon>Cytherideidae</taxon>
        <taxon>Cyprideis</taxon>
    </lineage>
</organism>
<evidence type="ECO:0000256" key="1">
    <source>
        <dbReference type="SAM" id="MobiDB-lite"/>
    </source>
</evidence>
<dbReference type="AlphaFoldDB" id="A0A7R8W4X7"/>
<feature type="compositionally biased region" description="Basic residues" evidence="1">
    <location>
        <begin position="86"/>
        <end position="107"/>
    </location>
</feature>
<sequence length="199" mass="22109">MNFLGSGPDRESQNLPLRTDKLVAQFTRGRSRSRGARKTFSSRTRSKSRTRKADKSQAENPMLAQDAKMDDALHVTKESVDDSGHRSRLRMRSSSRGKKFYRSRSKKSLNQAPSDMMTKDFLIPLNSGFDTQTYSIHDNSESGRGNNQGYSSIYNLGENGTTHGIHNTDSHFSTTTQISLNSAGEDSNATTTYTLSDLG</sequence>
<evidence type="ECO:0000313" key="2">
    <source>
        <dbReference type="EMBL" id="CAD7224969.1"/>
    </source>
</evidence>
<proteinExistence type="predicted"/>